<keyword evidence="2" id="KW-0472">Membrane</keyword>
<evidence type="ECO:0000256" key="4">
    <source>
        <dbReference type="SAM" id="SignalP"/>
    </source>
</evidence>
<keyword evidence="5" id="KW-0675">Receptor</keyword>
<evidence type="ECO:0000256" key="1">
    <source>
        <dbReference type="ARBA" id="ARBA00004442"/>
    </source>
</evidence>
<dbReference type="Proteomes" id="UP000245962">
    <property type="component" value="Unassembled WGS sequence"/>
</dbReference>
<evidence type="ECO:0000313" key="5">
    <source>
        <dbReference type="EMBL" id="PVW16222.1"/>
    </source>
</evidence>
<reference evidence="5 6" key="1">
    <citation type="submission" date="2018-04" db="EMBL/GenBank/DDBJ databases">
        <title>Marixanthomonas spongiae HN-E44 sp. nov., isolated from a marine sponge.</title>
        <authorList>
            <person name="Luo L."/>
            <person name="Zhuang L."/>
        </authorList>
    </citation>
    <scope>NUCLEOTIDE SEQUENCE [LARGE SCALE GENOMIC DNA]</scope>
    <source>
        <strain evidence="5 6">HN-E44</strain>
    </source>
</reference>
<accession>A0A2U0I547</accession>
<name>A0A2U0I547_9FLAO</name>
<evidence type="ECO:0000256" key="3">
    <source>
        <dbReference type="ARBA" id="ARBA00023237"/>
    </source>
</evidence>
<comment type="caution">
    <text evidence="5">The sequence shown here is derived from an EMBL/GenBank/DDBJ whole genome shotgun (WGS) entry which is preliminary data.</text>
</comment>
<dbReference type="SUPFAM" id="SSF56935">
    <property type="entry name" value="Porins"/>
    <property type="match status" value="1"/>
</dbReference>
<dbReference type="OrthoDB" id="9759247at2"/>
<organism evidence="5 6">
    <name type="scientific">Marixanthomonas spongiae</name>
    <dbReference type="NCBI Taxonomy" id="2174845"/>
    <lineage>
        <taxon>Bacteria</taxon>
        <taxon>Pseudomonadati</taxon>
        <taxon>Bacteroidota</taxon>
        <taxon>Flavobacteriia</taxon>
        <taxon>Flavobacteriales</taxon>
        <taxon>Flavobacteriaceae</taxon>
        <taxon>Marixanthomonas</taxon>
    </lineage>
</organism>
<feature type="chain" id="PRO_5015607696" evidence="4">
    <location>
        <begin position="33"/>
        <end position="681"/>
    </location>
</feature>
<keyword evidence="6" id="KW-1185">Reference proteome</keyword>
<proteinExistence type="predicted"/>
<gene>
    <name evidence="5" type="ORF">DDV96_02830</name>
</gene>
<dbReference type="GO" id="GO:0009279">
    <property type="term" value="C:cell outer membrane"/>
    <property type="evidence" value="ECO:0007669"/>
    <property type="project" value="UniProtKB-SubCell"/>
</dbReference>
<dbReference type="EMBL" id="QEHR01000002">
    <property type="protein sequence ID" value="PVW16222.1"/>
    <property type="molecule type" value="Genomic_DNA"/>
</dbReference>
<feature type="signal peptide" evidence="4">
    <location>
        <begin position="1"/>
        <end position="32"/>
    </location>
</feature>
<protein>
    <submittedName>
        <fullName evidence="5">TonB-dependent receptor</fullName>
    </submittedName>
</protein>
<dbReference type="AlphaFoldDB" id="A0A2U0I547"/>
<evidence type="ECO:0000256" key="2">
    <source>
        <dbReference type="ARBA" id="ARBA00023136"/>
    </source>
</evidence>
<evidence type="ECO:0000313" key="6">
    <source>
        <dbReference type="Proteomes" id="UP000245962"/>
    </source>
</evidence>
<keyword evidence="3" id="KW-0998">Cell outer membrane</keyword>
<dbReference type="RefSeq" id="WP_116693240.1">
    <property type="nucleotide sequence ID" value="NZ_QEHR01000002.1"/>
</dbReference>
<comment type="subcellular location">
    <subcellularLocation>
        <location evidence="1">Cell outer membrane</location>
    </subcellularLocation>
</comment>
<sequence>MKTYNNGLGLPVACRSLMLLLCVVVAVPVLQAQEQQLDSLPAFPVHLDEVVLIGNAKKLKHQTGQKPLATLDEYLEGAQKVTMIKRGAYAWEPALNNMTSERLVVTIDGMQIFGACTDKMDPVTSYVDVSNLAEAQIQSSQQGAQFGNTIGGGINLSLQKNTFENKGLSATIENAFETNNNLRVVGADVGFESKRFYANGDILYRKADNYYAGGGEEVEFSQYEKYNASLQTGYKLAEGKKLLASLIYDEAKDVGYPALPMDVSLARAVIASVSLEQDSLLSMFGDWETKLYYNTIKHVMDDTQRPNVPIHMDMPGWSETAGMYSQAKYAASKHVFTLKVDGYYNRSYAEMTMYPNNPNEPNMFMLTWPDVRTWNTGLYLEDVVSFKNDQSLLFSTRLGVHRNHIADDFGFNSLTIFYPELERSQTRLLKSISGEYKKSFNVFEVAFGAAYGERAPSVSEGYGFYLFNSYDGFDYLGDPNLSTEASMETHAAISYKEKQVELKLEANYFHLPNYIIGKVVPEFAPMTIGANGVKVYTNLDYAQIFNTSLQAQWRPFNRLVLKARVSWHRGTDNKGENLPLISPLAYKTSVAYSRNGYSGTVSVNGNATQEHFNPAYGEKQTDAYNVVSATFGKRFFVAGNSLYAKAGIENIFDTNYTTFNDWNNIPQMGRNMFVTLSYSIN</sequence>
<dbReference type="Gene3D" id="2.40.170.20">
    <property type="entry name" value="TonB-dependent receptor, beta-barrel domain"/>
    <property type="match status" value="1"/>
</dbReference>
<dbReference type="InterPro" id="IPR036942">
    <property type="entry name" value="Beta-barrel_TonB_sf"/>
</dbReference>
<keyword evidence="4" id="KW-0732">Signal</keyword>